<evidence type="ECO:0000256" key="2">
    <source>
        <dbReference type="ARBA" id="ARBA00023125"/>
    </source>
</evidence>
<evidence type="ECO:0000256" key="3">
    <source>
        <dbReference type="ARBA" id="ARBA00023163"/>
    </source>
</evidence>
<name>A0A1H2RGY1_9FLAO</name>
<keyword evidence="3" id="KW-0804">Transcription</keyword>
<feature type="domain" description="HTH araC/xylS-type" evidence="4">
    <location>
        <begin position="103"/>
        <end position="184"/>
    </location>
</feature>
<dbReference type="PROSITE" id="PS01124">
    <property type="entry name" value="HTH_ARAC_FAMILY_2"/>
    <property type="match status" value="1"/>
</dbReference>
<dbReference type="RefSeq" id="WP_036383511.1">
    <property type="nucleotide sequence ID" value="NZ_FNMY01000001.1"/>
</dbReference>
<dbReference type="PANTHER" id="PTHR43280">
    <property type="entry name" value="ARAC-FAMILY TRANSCRIPTIONAL REGULATOR"/>
    <property type="match status" value="1"/>
</dbReference>
<evidence type="ECO:0000313" key="5">
    <source>
        <dbReference type="EMBL" id="SDW18488.1"/>
    </source>
</evidence>
<dbReference type="AlphaFoldDB" id="A0A1H2RGY1"/>
<dbReference type="SUPFAM" id="SSF46689">
    <property type="entry name" value="Homeodomain-like"/>
    <property type="match status" value="1"/>
</dbReference>
<dbReference type="EMBL" id="FNMY01000001">
    <property type="protein sequence ID" value="SDW18488.1"/>
    <property type="molecule type" value="Genomic_DNA"/>
</dbReference>
<dbReference type="PANTHER" id="PTHR43280:SF28">
    <property type="entry name" value="HTH-TYPE TRANSCRIPTIONAL ACTIVATOR RHAS"/>
    <property type="match status" value="1"/>
</dbReference>
<dbReference type="STRING" id="1073328.SAMN05216294_1990"/>
<dbReference type="SMART" id="SM00342">
    <property type="entry name" value="HTH_ARAC"/>
    <property type="match status" value="1"/>
</dbReference>
<evidence type="ECO:0000256" key="1">
    <source>
        <dbReference type="ARBA" id="ARBA00023015"/>
    </source>
</evidence>
<dbReference type="Gene3D" id="1.10.10.60">
    <property type="entry name" value="Homeodomain-like"/>
    <property type="match status" value="1"/>
</dbReference>
<dbReference type="Proteomes" id="UP000199592">
    <property type="component" value="Unassembled WGS sequence"/>
</dbReference>
<keyword evidence="2 5" id="KW-0238">DNA-binding</keyword>
<keyword evidence="6" id="KW-1185">Reference proteome</keyword>
<dbReference type="Pfam" id="PF12833">
    <property type="entry name" value="HTH_18"/>
    <property type="match status" value="1"/>
</dbReference>
<dbReference type="InterPro" id="IPR018060">
    <property type="entry name" value="HTH_AraC"/>
</dbReference>
<dbReference type="GO" id="GO:0043565">
    <property type="term" value="F:sequence-specific DNA binding"/>
    <property type="evidence" value="ECO:0007669"/>
    <property type="project" value="InterPro"/>
</dbReference>
<evidence type="ECO:0000313" key="6">
    <source>
        <dbReference type="Proteomes" id="UP000199592"/>
    </source>
</evidence>
<dbReference type="GO" id="GO:0003700">
    <property type="term" value="F:DNA-binding transcription factor activity"/>
    <property type="evidence" value="ECO:0007669"/>
    <property type="project" value="InterPro"/>
</dbReference>
<dbReference type="InterPro" id="IPR009057">
    <property type="entry name" value="Homeodomain-like_sf"/>
</dbReference>
<reference evidence="6" key="1">
    <citation type="submission" date="2016-10" db="EMBL/GenBank/DDBJ databases">
        <authorList>
            <person name="Varghese N."/>
            <person name="Submissions S."/>
        </authorList>
    </citation>
    <scope>NUCLEOTIDE SEQUENCE [LARGE SCALE GENOMIC DNA]</scope>
    <source>
        <strain evidence="6">DSM 25030</strain>
    </source>
</reference>
<protein>
    <submittedName>
        <fullName evidence="5">AraC-type DNA-binding protein</fullName>
    </submittedName>
</protein>
<keyword evidence="1" id="KW-0805">Transcription regulation</keyword>
<sequence>MEVGSSKSKDVLYIKNMVCPRCIMAVKGILDDEGIPYMNVSLGEITLNGKITPEKREGLNERLEKIGFTIINDRKGQLIEQIKNLVIEAIHYTGPMEKVKWPEYLSDGLHLDYKYLSSLFSAVESITLEQYIINQKIEKIKEFLVYDELGLKEIAFQLDYSSVAYLSNQFKKVTGMTPTQFKKSAIQNRISLDDI</sequence>
<accession>A0A1H2RGY1</accession>
<organism evidence="5 6">
    <name type="scientific">Flagellimonas zhangzhouensis</name>
    <dbReference type="NCBI Taxonomy" id="1073328"/>
    <lineage>
        <taxon>Bacteria</taxon>
        <taxon>Pseudomonadati</taxon>
        <taxon>Bacteroidota</taxon>
        <taxon>Flavobacteriia</taxon>
        <taxon>Flavobacteriales</taxon>
        <taxon>Flavobacteriaceae</taxon>
        <taxon>Flagellimonas</taxon>
    </lineage>
</organism>
<evidence type="ECO:0000259" key="4">
    <source>
        <dbReference type="PROSITE" id="PS01124"/>
    </source>
</evidence>
<gene>
    <name evidence="5" type="ORF">SAMN04487892_0638</name>
</gene>
<proteinExistence type="predicted"/>